<reference evidence="1" key="1">
    <citation type="submission" date="2019-02" db="EMBL/GenBank/DDBJ databases">
        <authorList>
            <person name="Gruber-Vodicka R. H."/>
            <person name="Seah K. B. B."/>
        </authorList>
    </citation>
    <scope>NUCLEOTIDE SEQUENCE</scope>
    <source>
        <strain evidence="1">BECK_BZ106</strain>
    </source>
</reference>
<proteinExistence type="predicted"/>
<sequence>MRDIFYSHFEGWNKKPATENRNPDPYDLIKIVYFPLGFASRSSFNGALLMRDHGLIGLRRGLARIFCLFSARLCKQIKF</sequence>
<dbReference type="EMBL" id="CAADFD010000020">
    <property type="protein sequence ID" value="VFJ54853.1"/>
    <property type="molecule type" value="Genomic_DNA"/>
</dbReference>
<gene>
    <name evidence="1" type="ORF">BECKFW1821B_GA0114236_102030</name>
</gene>
<accession>A0A450SM70</accession>
<name>A0A450SM70_9GAMM</name>
<protein>
    <submittedName>
        <fullName evidence="1">Uncharacterized protein</fullName>
    </submittedName>
</protein>
<organism evidence="1">
    <name type="scientific">Candidatus Kentrum sp. FW</name>
    <dbReference type="NCBI Taxonomy" id="2126338"/>
    <lineage>
        <taxon>Bacteria</taxon>
        <taxon>Pseudomonadati</taxon>
        <taxon>Pseudomonadota</taxon>
        <taxon>Gammaproteobacteria</taxon>
        <taxon>Candidatus Kentrum</taxon>
    </lineage>
</organism>
<dbReference type="AlphaFoldDB" id="A0A450SM70"/>
<evidence type="ECO:0000313" key="1">
    <source>
        <dbReference type="EMBL" id="VFJ54853.1"/>
    </source>
</evidence>